<name>A0ABR1ZT16_9ROSI</name>
<reference evidence="1 2" key="1">
    <citation type="journal article" date="2024" name="G3 (Bethesda)">
        <title>Genome assembly of Hibiscus sabdariffa L. provides insights into metabolisms of medicinal natural products.</title>
        <authorList>
            <person name="Kim T."/>
        </authorList>
    </citation>
    <scope>NUCLEOTIDE SEQUENCE [LARGE SCALE GENOMIC DNA]</scope>
    <source>
        <strain evidence="1">TK-2024</strain>
        <tissue evidence="1">Old leaves</tissue>
    </source>
</reference>
<dbReference type="InterPro" id="IPR053932">
    <property type="entry name" value="GeBP-like_DBD"/>
</dbReference>
<dbReference type="PANTHER" id="PTHR31662:SF33">
    <property type="entry name" value="DNA-BINDING STOREKEEPER PROTEIN TRANSCRIPTIONAL REGULATOR-LIKE PROTEIN"/>
    <property type="match status" value="1"/>
</dbReference>
<evidence type="ECO:0000313" key="2">
    <source>
        <dbReference type="Proteomes" id="UP001396334"/>
    </source>
</evidence>
<dbReference type="Proteomes" id="UP001396334">
    <property type="component" value="Unassembled WGS sequence"/>
</dbReference>
<protein>
    <submittedName>
        <fullName evidence="1">Uncharacterized protein</fullName>
    </submittedName>
</protein>
<dbReference type="PANTHER" id="PTHR31662">
    <property type="entry name" value="BNAANNG10740D PROTEIN-RELATED"/>
    <property type="match status" value="1"/>
</dbReference>
<evidence type="ECO:0000313" key="1">
    <source>
        <dbReference type="EMBL" id="KAK8483495.1"/>
    </source>
</evidence>
<sequence>MSEKQQKKSHASPSHEQDSDNDTSSDSSNIPNTPPSKRPRTTTVPQSRGSSINNANLSVQKQNKKESIGTVEPEESNKKSNGKQCTAVSRHGEPEEDTSSHSSSSQPLPPENKGTEKNMVGVGVGEDAKKQLFQRVFSAGDEIVLLEGLLKFRKNAGGDVINMIGFHDFIKGSFQSRFTKPQLSDKIKRLKKRFRRNKGRVFKPDSHDKQIFELSNKLWGVEKSTMEMSISPVDRWCLLKSGISGDDYARFGDFTPDIFGVIADCGPTMKNKLIDLQIRGCELKIAGNLVENEKIQLIMDHLKSQAQ</sequence>
<accession>A0ABR1ZT16</accession>
<proteinExistence type="predicted"/>
<organism evidence="1 2">
    <name type="scientific">Hibiscus sabdariffa</name>
    <name type="common">roselle</name>
    <dbReference type="NCBI Taxonomy" id="183260"/>
    <lineage>
        <taxon>Eukaryota</taxon>
        <taxon>Viridiplantae</taxon>
        <taxon>Streptophyta</taxon>
        <taxon>Embryophyta</taxon>
        <taxon>Tracheophyta</taxon>
        <taxon>Spermatophyta</taxon>
        <taxon>Magnoliopsida</taxon>
        <taxon>eudicotyledons</taxon>
        <taxon>Gunneridae</taxon>
        <taxon>Pentapetalae</taxon>
        <taxon>rosids</taxon>
        <taxon>malvids</taxon>
        <taxon>Malvales</taxon>
        <taxon>Malvaceae</taxon>
        <taxon>Malvoideae</taxon>
        <taxon>Hibiscus</taxon>
    </lineage>
</organism>
<comment type="caution">
    <text evidence="1">The sequence shown here is derived from an EMBL/GenBank/DDBJ whole genome shotgun (WGS) entry which is preliminary data.</text>
</comment>
<dbReference type="EMBL" id="JBBPBN010000649">
    <property type="protein sequence ID" value="KAK8483495.1"/>
    <property type="molecule type" value="Genomic_DNA"/>
</dbReference>
<gene>
    <name evidence="1" type="ORF">V6N11_008875</name>
</gene>
<dbReference type="Pfam" id="PF04504">
    <property type="entry name" value="GeBP-like_DBD"/>
    <property type="match status" value="1"/>
</dbReference>
<keyword evidence="2" id="KW-1185">Reference proteome</keyword>
<dbReference type="InterPro" id="IPR007592">
    <property type="entry name" value="GEBP"/>
</dbReference>